<evidence type="ECO:0000313" key="2">
    <source>
        <dbReference type="EnsemblMetazoa" id="ASIC013200-PA"/>
    </source>
</evidence>
<organism evidence="1">
    <name type="scientific">Anopheles sinensis</name>
    <name type="common">Mosquito</name>
    <dbReference type="NCBI Taxonomy" id="74873"/>
    <lineage>
        <taxon>Eukaryota</taxon>
        <taxon>Metazoa</taxon>
        <taxon>Ecdysozoa</taxon>
        <taxon>Arthropoda</taxon>
        <taxon>Hexapoda</taxon>
        <taxon>Insecta</taxon>
        <taxon>Pterygota</taxon>
        <taxon>Neoptera</taxon>
        <taxon>Endopterygota</taxon>
        <taxon>Diptera</taxon>
        <taxon>Nematocera</taxon>
        <taxon>Culicoidea</taxon>
        <taxon>Culicidae</taxon>
        <taxon>Anophelinae</taxon>
        <taxon>Anopheles</taxon>
    </lineage>
</organism>
<gene>
    <name evidence="1" type="ORF">ZHAS_00013200</name>
</gene>
<dbReference type="EMBL" id="KE525300">
    <property type="protein sequence ID" value="KFB45255.1"/>
    <property type="molecule type" value="Genomic_DNA"/>
</dbReference>
<protein>
    <submittedName>
        <fullName evidence="1 2">Uncharacterized protein</fullName>
    </submittedName>
</protein>
<sequence>MSDQFWWVPPSGCSENRLSTRRAAINCPEMMLMMMESAPQFQARGSTSDMTASVSGISHSIATTKAVSNRRFGRLQFVGAMLWSILQAALGYKFRFIKH</sequence>
<accession>A0A084W4W1</accession>
<reference evidence="2" key="2">
    <citation type="submission" date="2020-05" db="UniProtKB">
        <authorList>
            <consortium name="EnsemblMetazoa"/>
        </authorList>
    </citation>
    <scope>IDENTIFICATION</scope>
</reference>
<reference evidence="1 3" key="1">
    <citation type="journal article" date="2014" name="BMC Genomics">
        <title>Genome sequence of Anopheles sinensis provides insight into genetics basis of mosquito competence for malaria parasites.</title>
        <authorList>
            <person name="Zhou D."/>
            <person name="Zhang D."/>
            <person name="Ding G."/>
            <person name="Shi L."/>
            <person name="Hou Q."/>
            <person name="Ye Y."/>
            <person name="Xu Y."/>
            <person name="Zhou H."/>
            <person name="Xiong C."/>
            <person name="Li S."/>
            <person name="Yu J."/>
            <person name="Hong S."/>
            <person name="Yu X."/>
            <person name="Zou P."/>
            <person name="Chen C."/>
            <person name="Chang X."/>
            <person name="Wang W."/>
            <person name="Lv Y."/>
            <person name="Sun Y."/>
            <person name="Ma L."/>
            <person name="Shen B."/>
            <person name="Zhu C."/>
        </authorList>
    </citation>
    <scope>NUCLEOTIDE SEQUENCE [LARGE SCALE GENOMIC DNA]</scope>
</reference>
<dbReference type="AlphaFoldDB" id="A0A084W4W1"/>
<evidence type="ECO:0000313" key="3">
    <source>
        <dbReference type="Proteomes" id="UP000030765"/>
    </source>
</evidence>
<dbReference type="VEuPathDB" id="VectorBase:ASIC013200"/>
<evidence type="ECO:0000313" key="1">
    <source>
        <dbReference type="EMBL" id="KFB45255.1"/>
    </source>
</evidence>
<proteinExistence type="predicted"/>
<keyword evidence="3" id="KW-1185">Reference proteome</keyword>
<dbReference type="Proteomes" id="UP000030765">
    <property type="component" value="Unassembled WGS sequence"/>
</dbReference>
<dbReference type="EnsemblMetazoa" id="ASIC013200-RA">
    <property type="protein sequence ID" value="ASIC013200-PA"/>
    <property type="gene ID" value="ASIC013200"/>
</dbReference>
<name>A0A084W4W1_ANOSI</name>
<dbReference type="EMBL" id="ATLV01020389">
    <property type="status" value="NOT_ANNOTATED_CDS"/>
    <property type="molecule type" value="Genomic_DNA"/>
</dbReference>